<evidence type="ECO:0000313" key="18">
    <source>
        <dbReference type="EMBL" id="GAB1301180.1"/>
    </source>
</evidence>
<feature type="transmembrane region" description="Helical" evidence="15">
    <location>
        <begin position="288"/>
        <end position="311"/>
    </location>
</feature>
<keyword evidence="3" id="KW-0633">Potassium transport</keyword>
<protein>
    <submittedName>
        <fullName evidence="18">Potassium voltage-gated channel subfamily H member 8</fullName>
    </submittedName>
</protein>
<evidence type="ECO:0000256" key="3">
    <source>
        <dbReference type="ARBA" id="ARBA00022538"/>
    </source>
</evidence>
<evidence type="ECO:0000256" key="8">
    <source>
        <dbReference type="ARBA" id="ARBA00022989"/>
    </source>
</evidence>
<dbReference type="CDD" id="cd00130">
    <property type="entry name" value="PAS"/>
    <property type="match status" value="1"/>
</dbReference>
<proteinExistence type="predicted"/>
<feature type="transmembrane region" description="Helical" evidence="15">
    <location>
        <begin position="146"/>
        <end position="171"/>
    </location>
</feature>
<feature type="compositionally biased region" description="Acidic residues" evidence="14">
    <location>
        <begin position="680"/>
        <end position="694"/>
    </location>
</feature>
<dbReference type="Gene3D" id="1.10.1200.260">
    <property type="match status" value="1"/>
</dbReference>
<feature type="region of interest" description="Disordered" evidence="14">
    <location>
        <begin position="672"/>
        <end position="715"/>
    </location>
</feature>
<keyword evidence="10 15" id="KW-0472">Membrane</keyword>
<feature type="transmembrane region" description="Helical" evidence="15">
    <location>
        <begin position="249"/>
        <end position="267"/>
    </location>
</feature>
<dbReference type="NCBIfam" id="TIGR00229">
    <property type="entry name" value="sensory_box"/>
    <property type="match status" value="1"/>
</dbReference>
<dbReference type="SUPFAM" id="SSF51206">
    <property type="entry name" value="cAMP-binding domain-like"/>
    <property type="match status" value="1"/>
</dbReference>
<evidence type="ECO:0000256" key="2">
    <source>
        <dbReference type="ARBA" id="ARBA00022448"/>
    </source>
</evidence>
<evidence type="ECO:0000313" key="19">
    <source>
        <dbReference type="Proteomes" id="UP001623349"/>
    </source>
</evidence>
<dbReference type="SMART" id="SM00086">
    <property type="entry name" value="PAC"/>
    <property type="match status" value="1"/>
</dbReference>
<feature type="region of interest" description="Disordered" evidence="14">
    <location>
        <begin position="735"/>
        <end position="810"/>
    </location>
</feature>
<dbReference type="InterPro" id="IPR014710">
    <property type="entry name" value="RmlC-like_jellyroll"/>
</dbReference>
<evidence type="ECO:0000256" key="10">
    <source>
        <dbReference type="ARBA" id="ARBA00023136"/>
    </source>
</evidence>
<evidence type="ECO:0000256" key="12">
    <source>
        <dbReference type="ARBA" id="ARBA00023303"/>
    </source>
</evidence>
<feature type="domain" description="PAC" evidence="17">
    <location>
        <begin position="69"/>
        <end position="121"/>
    </location>
</feature>
<evidence type="ECO:0000256" key="9">
    <source>
        <dbReference type="ARBA" id="ARBA00023065"/>
    </source>
</evidence>
<comment type="subcellular location">
    <subcellularLocation>
        <location evidence="1">Membrane</location>
        <topology evidence="1">Multi-pass membrane protein</topology>
    </subcellularLocation>
</comment>
<accession>A0ABQ0FPV3</accession>
<comment type="caution">
    <text evidence="18">The sequence shown here is derived from an EMBL/GenBank/DDBJ whole genome shotgun (WGS) entry which is preliminary data.</text>
</comment>
<dbReference type="PROSITE" id="PS50042">
    <property type="entry name" value="CNMP_BINDING_3"/>
    <property type="match status" value="1"/>
</dbReference>
<reference evidence="18 19" key="1">
    <citation type="submission" date="2024-08" db="EMBL/GenBank/DDBJ databases">
        <title>The draft genome of Apodemus speciosus.</title>
        <authorList>
            <person name="Nabeshima K."/>
            <person name="Suzuki S."/>
            <person name="Onuma M."/>
        </authorList>
    </citation>
    <scope>NUCLEOTIDE SEQUENCE [LARGE SCALE GENOMIC DNA]</scope>
    <source>
        <strain evidence="18">IB14-021</strain>
    </source>
</reference>
<dbReference type="InterPro" id="IPR003950">
    <property type="entry name" value="K_chnl_volt-dep_ELK"/>
</dbReference>
<feature type="region of interest" description="Disordered" evidence="14">
    <location>
        <begin position="929"/>
        <end position="952"/>
    </location>
</feature>
<evidence type="ECO:0000256" key="7">
    <source>
        <dbReference type="ARBA" id="ARBA00022958"/>
    </source>
</evidence>
<feature type="transmembrane region" description="Helical" evidence="15">
    <location>
        <begin position="353"/>
        <end position="371"/>
    </location>
</feature>
<evidence type="ECO:0000256" key="14">
    <source>
        <dbReference type="SAM" id="MobiDB-lite"/>
    </source>
</evidence>
<feature type="transmembrane region" description="Helical" evidence="15">
    <location>
        <begin position="191"/>
        <end position="210"/>
    </location>
</feature>
<keyword evidence="2" id="KW-0813">Transport</keyword>
<dbReference type="Gene3D" id="3.30.450.20">
    <property type="entry name" value="PAS domain"/>
    <property type="match status" value="1"/>
</dbReference>
<feature type="compositionally biased region" description="Basic and acidic residues" evidence="14">
    <location>
        <begin position="939"/>
        <end position="952"/>
    </location>
</feature>
<dbReference type="SUPFAM" id="SSF81324">
    <property type="entry name" value="Voltage-gated potassium channels"/>
    <property type="match status" value="1"/>
</dbReference>
<evidence type="ECO:0000256" key="1">
    <source>
        <dbReference type="ARBA" id="ARBA00004141"/>
    </source>
</evidence>
<keyword evidence="11" id="KW-0325">Glycoprotein</keyword>
<dbReference type="PROSITE" id="PS50113">
    <property type="entry name" value="PAC"/>
    <property type="match status" value="1"/>
</dbReference>
<evidence type="ECO:0000256" key="15">
    <source>
        <dbReference type="SAM" id="Phobius"/>
    </source>
</evidence>
<dbReference type="CDD" id="cd00038">
    <property type="entry name" value="CAP_ED"/>
    <property type="match status" value="1"/>
</dbReference>
<name>A0ABQ0FPV3_APOSI</name>
<dbReference type="Pfam" id="PF13426">
    <property type="entry name" value="PAS_9"/>
    <property type="match status" value="1"/>
</dbReference>
<dbReference type="PANTHER" id="PTHR10217:SF380">
    <property type="entry name" value="POTASSIUM VOLTAGE-GATED CHANNEL SUBFAMILY H MEMBER 8"/>
    <property type="match status" value="1"/>
</dbReference>
<dbReference type="InterPro" id="IPR003938">
    <property type="entry name" value="K_chnl_volt-dep_EAG/ELK/ERG"/>
</dbReference>
<dbReference type="InterPro" id="IPR000700">
    <property type="entry name" value="PAS-assoc_C"/>
</dbReference>
<dbReference type="InterPro" id="IPR001610">
    <property type="entry name" value="PAC"/>
</dbReference>
<comment type="catalytic activity">
    <reaction evidence="13">
        <text>K(+)(in) = K(+)(out)</text>
        <dbReference type="Rhea" id="RHEA:29463"/>
        <dbReference type="ChEBI" id="CHEBI:29103"/>
    </reaction>
</comment>
<dbReference type="Gene3D" id="2.60.120.10">
    <property type="entry name" value="Jelly Rolls"/>
    <property type="match status" value="1"/>
</dbReference>
<dbReference type="InterPro" id="IPR035965">
    <property type="entry name" value="PAS-like_dom_sf"/>
</dbReference>
<dbReference type="InterPro" id="IPR005821">
    <property type="entry name" value="Ion_trans_dom"/>
</dbReference>
<keyword evidence="6" id="KW-0851">Voltage-gated channel</keyword>
<gene>
    <name evidence="18" type="ORF">APTSU1_001641800</name>
</gene>
<feature type="domain" description="Cyclic nucleotide-binding" evidence="16">
    <location>
        <begin position="485"/>
        <end position="602"/>
    </location>
</feature>
<dbReference type="SMART" id="SM00100">
    <property type="entry name" value="cNMP"/>
    <property type="match status" value="1"/>
</dbReference>
<dbReference type="InterPro" id="IPR050818">
    <property type="entry name" value="KCNH_animal-type"/>
</dbReference>
<dbReference type="InterPro" id="IPR018490">
    <property type="entry name" value="cNMP-bd_dom_sf"/>
</dbReference>
<dbReference type="PRINTS" id="PR01463">
    <property type="entry name" value="EAGCHANLFMLY"/>
</dbReference>
<keyword evidence="9" id="KW-0406">Ion transport</keyword>
<dbReference type="PRINTS" id="PR01465">
    <property type="entry name" value="ELKCHANNEL"/>
</dbReference>
<evidence type="ECO:0000256" key="13">
    <source>
        <dbReference type="ARBA" id="ARBA00034430"/>
    </source>
</evidence>
<dbReference type="Gene3D" id="1.10.287.70">
    <property type="match status" value="1"/>
</dbReference>
<evidence type="ECO:0000256" key="6">
    <source>
        <dbReference type="ARBA" id="ARBA00022882"/>
    </source>
</evidence>
<organism evidence="18 19">
    <name type="scientific">Apodemus speciosus</name>
    <name type="common">Large Japanese field mouse</name>
    <dbReference type="NCBI Taxonomy" id="105296"/>
    <lineage>
        <taxon>Eukaryota</taxon>
        <taxon>Metazoa</taxon>
        <taxon>Chordata</taxon>
        <taxon>Craniata</taxon>
        <taxon>Vertebrata</taxon>
        <taxon>Euteleostomi</taxon>
        <taxon>Mammalia</taxon>
        <taxon>Eutheria</taxon>
        <taxon>Euarchontoglires</taxon>
        <taxon>Glires</taxon>
        <taxon>Rodentia</taxon>
        <taxon>Myomorpha</taxon>
        <taxon>Muroidea</taxon>
        <taxon>Muridae</taxon>
        <taxon>Murinae</taxon>
        <taxon>Apodemus</taxon>
    </lineage>
</organism>
<dbReference type="EMBL" id="BAAFST010000017">
    <property type="protein sequence ID" value="GAB1301180.1"/>
    <property type="molecule type" value="Genomic_DNA"/>
</dbReference>
<keyword evidence="12" id="KW-0407">Ion channel</keyword>
<evidence type="ECO:0000259" key="16">
    <source>
        <dbReference type="PROSITE" id="PS50042"/>
    </source>
</evidence>
<keyword evidence="5" id="KW-0631">Potassium channel</keyword>
<evidence type="ECO:0000256" key="5">
    <source>
        <dbReference type="ARBA" id="ARBA00022826"/>
    </source>
</evidence>
<dbReference type="Proteomes" id="UP001623349">
    <property type="component" value="Unassembled WGS sequence"/>
</dbReference>
<evidence type="ECO:0000259" key="17">
    <source>
        <dbReference type="PROSITE" id="PS50113"/>
    </source>
</evidence>
<feature type="compositionally biased region" description="Polar residues" evidence="14">
    <location>
        <begin position="790"/>
        <end position="801"/>
    </location>
</feature>
<sequence length="1073" mass="119963">MDSNFILANAQVAKGFPIVYCSDGFCELAGFARTEVMQKSCSCKFLFGVETNEQLMLQIEKSLEEKVEFKGEIMFYKKNGAPFWCLLDIVPIKNEKGDVVLFLASFKDITDTKVKISSEDKKEANMFVDKPAFPEYKVSDAKKSKFILLHFSTFKAGWDWLILLATFYVAVTVPYNVCFIGNEDLSTTRSTTVSDIAVEILFIIDIILNFRTTYVSKSGQVIFEARSICIHYVTTWFIIDLIAALPFDLLYAFNVTVVSLVHLLKTVRLLRLLRLLQKLDRYSQHSTIVLTLLMSMFALLAHWMACIWYVIGKMEREDNSLLKWEVGWLHELGKRLESPYYGNNSLGGPSIRSAYIAALYFTLSSLTSVGFGNVSANTDAEKIFSICTMLIGALMHALVFGNVTAIIQRMYSRWSLYHTRTKDLKDFIRVHHLPQQLKQRMLEYFQTTWSVNNGIDSNELLKDFPDELRSDITMHLNKEILQLSLFDCASRGCLRSLSLHIKTSFCAPGEYLLRQGDALQAIYFVCSGSMEVLKDSMVLAILGKGDLIGANLSIKDQVIKTNADVKALTYCDLQCIILKGLFEVLGLYPEYAHKFVEDIQHDLTYNLREGHESDEVLKNKQARSRTITSYCREPMLQQRCFFLVLLDGSGGGNIKIIEQIYSLTEPKGNGSINKRLPSIVEDEEEEEEVEEEETSALSPIYTRGSSNSHSKKTGSNKSYLGLSLKQLASGTVPFHSPIKVSSANSPKSKQEADLPNHGRRKERNLKVQLSSLGTAGTPKLSPRIVDGNEEGNSNEATQTFDFGSEQIRPDPRMSPPLGESEIGPAFLFIKAEETKQQIHKLNSEVTTLTHEVSQLGKDMRSIMQLLENILSPQQPSQFCSLHSTPMCPSRESLQTRVSWSAHQPCQHLQAGGAHLYHGNVTSGIWSVDPSLVGSSPQRTEAHEQNPADSELHHSPILDYSPSYCQVIQEDHLQFLRCISPHSDTTLTPLQSISATLSSSACSSSETSLHLVLPSRSEEGSITHGPVSSFSLENLPGSWDREGMMSASTEPLENSPVEVVTSTADVKDSKAINV</sequence>
<keyword evidence="8 15" id="KW-1133">Transmembrane helix</keyword>
<feature type="transmembrane region" description="Helical" evidence="15">
    <location>
        <begin position="383"/>
        <end position="407"/>
    </location>
</feature>
<dbReference type="Pfam" id="PF00027">
    <property type="entry name" value="cNMP_binding"/>
    <property type="match status" value="1"/>
</dbReference>
<keyword evidence="7" id="KW-0630">Potassium</keyword>
<evidence type="ECO:0000256" key="11">
    <source>
        <dbReference type="ARBA" id="ARBA00023180"/>
    </source>
</evidence>
<keyword evidence="4 15" id="KW-0812">Transmembrane</keyword>
<evidence type="ECO:0000256" key="4">
    <source>
        <dbReference type="ARBA" id="ARBA00022692"/>
    </source>
</evidence>
<dbReference type="InterPro" id="IPR000014">
    <property type="entry name" value="PAS"/>
</dbReference>
<keyword evidence="19" id="KW-1185">Reference proteome</keyword>
<dbReference type="PANTHER" id="PTHR10217">
    <property type="entry name" value="VOLTAGE AND LIGAND GATED POTASSIUM CHANNEL"/>
    <property type="match status" value="1"/>
</dbReference>
<dbReference type="SUPFAM" id="SSF55785">
    <property type="entry name" value="PYP-like sensor domain (PAS domain)"/>
    <property type="match status" value="1"/>
</dbReference>
<dbReference type="Pfam" id="PF00520">
    <property type="entry name" value="Ion_trans"/>
    <property type="match status" value="1"/>
</dbReference>
<dbReference type="InterPro" id="IPR000595">
    <property type="entry name" value="cNMP-bd_dom"/>
</dbReference>